<feature type="compositionally biased region" description="Basic and acidic residues" evidence="1">
    <location>
        <begin position="42"/>
        <end position="52"/>
    </location>
</feature>
<keyword evidence="5" id="KW-1185">Reference proteome</keyword>
<evidence type="ECO:0000259" key="3">
    <source>
        <dbReference type="Pfam" id="PF07732"/>
    </source>
</evidence>
<dbReference type="Gene3D" id="2.60.40.420">
    <property type="entry name" value="Cupredoxins - blue copper proteins"/>
    <property type="match status" value="3"/>
</dbReference>
<dbReference type="SUPFAM" id="SSF49503">
    <property type="entry name" value="Cupredoxins"/>
    <property type="match status" value="3"/>
</dbReference>
<proteinExistence type="predicted"/>
<feature type="region of interest" description="Disordered" evidence="1">
    <location>
        <begin position="29"/>
        <end position="52"/>
    </location>
</feature>
<feature type="domain" description="Plastocyanin-like" evidence="2">
    <location>
        <begin position="481"/>
        <end position="602"/>
    </location>
</feature>
<dbReference type="InterPro" id="IPR011706">
    <property type="entry name" value="Cu-oxidase_C"/>
</dbReference>
<dbReference type="GO" id="GO:0016491">
    <property type="term" value="F:oxidoreductase activity"/>
    <property type="evidence" value="ECO:0007669"/>
    <property type="project" value="InterPro"/>
</dbReference>
<organism evidence="4 5">
    <name type="scientific">Natronosalvus rutilus</name>
    <dbReference type="NCBI Taxonomy" id="2953753"/>
    <lineage>
        <taxon>Archaea</taxon>
        <taxon>Methanobacteriati</taxon>
        <taxon>Methanobacteriota</taxon>
        <taxon>Stenosarchaea group</taxon>
        <taxon>Halobacteria</taxon>
        <taxon>Halobacteriales</taxon>
        <taxon>Natrialbaceae</taxon>
        <taxon>Natronosalvus</taxon>
    </lineage>
</organism>
<dbReference type="GeneID" id="73292213"/>
<dbReference type="CDD" id="cd13891">
    <property type="entry name" value="CuRO_3_CotA_like"/>
    <property type="match status" value="1"/>
</dbReference>
<sequence>MVDHDERSNSGLSRRDLMVISSAVGVSGLAGCSTPSADIEPEERPPEQSDARTILDHTSPTLEKWVTDLPKPGIVEPVGSKDDRPYYELEMQEFDQEMHPDLPATTVWGYEGQFPGPTIEAEKGEPIYVRWENKLPDEHLLPVDTTIHSGMVPYDIPGVRAVTHLHGGNIEHESDGKAQGWYTRDFAETGPTFEKKDYFYVNDQPASALWYHDHSVGITRLNVYAGLAGLYILRSDEERELGLPSGEYEIPLVLQDRSFNDDGSLFYPTTVADAPDDESFPDPSIISEFYGDTSVVNGKAWPRLSVSPRTYRFRILNGSNCRFYNLDLREYDESSETVGDTGPSFVQIGNDGGLLSEPAELDDRLELGPGKRGDVVVDFSEWEGETLLLHNDAPAMYRAEFSSEDDDVVSLPEILLVDVSDSAAEENTSPIPSNLADVPEISLDTVDNIRYLPLLMQRDEYGRNLHKLGNEEHMSGLALDDPVTEDPRLGDTEIWSIVNQTGMSHPIHLHLVHFQVLGRQSAGDYDPAEDDVDLDSLEDPEPYELGWNDVVTVHPSEVVHVAVHFGEYEGLFNDQTGTYMWHCHMVEHEDYDMMRPFVVRPPEDDEGNDTE</sequence>
<dbReference type="KEGG" id="sawl:NGM29_19165"/>
<dbReference type="InterPro" id="IPR011707">
    <property type="entry name" value="Cu-oxidase-like_N"/>
</dbReference>
<gene>
    <name evidence="4" type="ORF">NGM29_19165</name>
</gene>
<dbReference type="Pfam" id="PF07732">
    <property type="entry name" value="Cu-oxidase_3"/>
    <property type="match status" value="1"/>
</dbReference>
<dbReference type="Proteomes" id="UP001056855">
    <property type="component" value="Plasmid unnamed1"/>
</dbReference>
<dbReference type="InterPro" id="IPR006311">
    <property type="entry name" value="TAT_signal"/>
</dbReference>
<dbReference type="CDD" id="cd13844">
    <property type="entry name" value="CuRO_1_BOD_CotA_like"/>
    <property type="match status" value="1"/>
</dbReference>
<protein>
    <submittedName>
        <fullName evidence="4">Multicopper oxidase</fullName>
    </submittedName>
</protein>
<dbReference type="Pfam" id="PF07731">
    <property type="entry name" value="Cu-oxidase_2"/>
    <property type="match status" value="1"/>
</dbReference>
<dbReference type="InterPro" id="IPR045087">
    <property type="entry name" value="Cu-oxidase_fam"/>
</dbReference>
<dbReference type="CDD" id="cd13868">
    <property type="entry name" value="CuRO_2_CotA_like"/>
    <property type="match status" value="1"/>
</dbReference>
<keyword evidence="4" id="KW-0614">Plasmid</keyword>
<accession>A0A9E7SZB6</accession>
<evidence type="ECO:0000313" key="5">
    <source>
        <dbReference type="Proteomes" id="UP001056855"/>
    </source>
</evidence>
<feature type="domain" description="Plastocyanin-like" evidence="3">
    <location>
        <begin position="104"/>
        <end position="143"/>
    </location>
</feature>
<dbReference type="InterPro" id="IPR008972">
    <property type="entry name" value="Cupredoxin"/>
</dbReference>
<evidence type="ECO:0000256" key="1">
    <source>
        <dbReference type="SAM" id="MobiDB-lite"/>
    </source>
</evidence>
<name>A0A9E7SZB6_9EURY</name>
<dbReference type="AlphaFoldDB" id="A0A9E7SZB6"/>
<geneLocation type="plasmid" evidence="4 5">
    <name>unnamed1</name>
</geneLocation>
<dbReference type="PROSITE" id="PS51257">
    <property type="entry name" value="PROKAR_LIPOPROTEIN"/>
    <property type="match status" value="1"/>
</dbReference>
<dbReference type="PROSITE" id="PS51318">
    <property type="entry name" value="TAT"/>
    <property type="match status" value="1"/>
</dbReference>
<dbReference type="RefSeq" id="WP_254161193.1">
    <property type="nucleotide sequence ID" value="NZ_CP100356.1"/>
</dbReference>
<evidence type="ECO:0000259" key="2">
    <source>
        <dbReference type="Pfam" id="PF07731"/>
    </source>
</evidence>
<dbReference type="EMBL" id="CP100356">
    <property type="protein sequence ID" value="UTF55798.1"/>
    <property type="molecule type" value="Genomic_DNA"/>
</dbReference>
<reference evidence="4" key="1">
    <citation type="submission" date="2022-06" db="EMBL/GenBank/DDBJ databases">
        <title>Diverse halophilic archaea isolated from saline environments.</title>
        <authorList>
            <person name="Cui H.-L."/>
        </authorList>
    </citation>
    <scope>NUCLEOTIDE SEQUENCE</scope>
    <source>
        <strain evidence="4">WLHS1</strain>
        <plasmid evidence="4">unnamed1</plasmid>
    </source>
</reference>
<evidence type="ECO:0000313" key="4">
    <source>
        <dbReference type="EMBL" id="UTF55798.1"/>
    </source>
</evidence>
<dbReference type="PANTHER" id="PTHR48267:SF1">
    <property type="entry name" value="BILIRUBIN OXIDASE"/>
    <property type="match status" value="1"/>
</dbReference>
<dbReference type="GO" id="GO:0005507">
    <property type="term" value="F:copper ion binding"/>
    <property type="evidence" value="ECO:0007669"/>
    <property type="project" value="InterPro"/>
</dbReference>
<dbReference type="PANTHER" id="PTHR48267">
    <property type="entry name" value="CUPREDOXIN SUPERFAMILY PROTEIN"/>
    <property type="match status" value="1"/>
</dbReference>